<dbReference type="Proteomes" id="UP000654370">
    <property type="component" value="Unassembled WGS sequence"/>
</dbReference>
<sequence length="590" mass="64747">MVTDNPPSYSKSIAQDDKFFVDMRACQQHASLLHTFFQLRSNDPETEKAYLVRAELRYLLWIQLVTKEKPDAHILPPIDVVYMWHAHLLSPFRYYEDMIRNKMELLLLPERAFPLELLDLAKSQYQNGVNPESEAFWHRAYPKEPYLLNPGNLNSGQALITCPYCLTTLASEWSQYVKMRTDKQQSIKCDGCSKDVNVQVLSSARFMKDLAESTEDSVKVAGCHLDRAGGYHEVGKNVSARLVELASRLDAKNWRTSGRRFNWQEIFWNMKSKKVLDPTTMPVFRILAKVAQSHYAGIPFSTSLDLIFAVSRQWDFTAKMVDIDWNSPEALADAVTRYRKFLMLMKDHPKQIMVPILSIDLAWHTHMLNHAAYREYTLLHLEKVINHDDTITSTLINYNLITTAKLWYAKYREPYTTEDLGKLYKKANKAGFLFPPTTLYYMLQKKNLSKAWQEQPLVQNGEKRKPQKQDIVNHDSTHANMLFGSSLLPAYFILGASGAYLGAAACQIGATGAFGGIGAGSLGSNMGGYGSSMASNPGGCASGRCGAGGCAVGSGGACAGGGGGCGGGGGGCGGGGGGCGGGGGGCGGGC</sequence>
<dbReference type="InterPro" id="IPR009836">
    <property type="entry name" value="GRDP-like"/>
</dbReference>
<evidence type="ECO:0000313" key="2">
    <source>
        <dbReference type="Proteomes" id="UP000654370"/>
    </source>
</evidence>
<accession>A0A8H7Q5M7</accession>
<dbReference type="PANTHER" id="PTHR34365">
    <property type="entry name" value="ENOLASE (DUF1399)"/>
    <property type="match status" value="1"/>
</dbReference>
<gene>
    <name evidence="1" type="ORF">INT43_002771</name>
</gene>
<dbReference type="AlphaFoldDB" id="A0A8H7Q5M7"/>
<comment type="caution">
    <text evidence="1">The sequence shown here is derived from an EMBL/GenBank/DDBJ whole genome shotgun (WGS) entry which is preliminary data.</text>
</comment>
<dbReference type="OrthoDB" id="2684236at2759"/>
<dbReference type="PANTHER" id="PTHR34365:SF7">
    <property type="entry name" value="GLYCINE-RICH DOMAIN-CONTAINING PROTEIN 1"/>
    <property type="match status" value="1"/>
</dbReference>
<dbReference type="Pfam" id="PF07173">
    <property type="entry name" value="GRDP-like"/>
    <property type="match status" value="2"/>
</dbReference>
<reference evidence="1" key="1">
    <citation type="submission" date="2020-12" db="EMBL/GenBank/DDBJ databases">
        <title>Metabolic potential, ecology and presence of endohyphal bacteria is reflected in genomic diversity of Mucoromycotina.</title>
        <authorList>
            <person name="Muszewska A."/>
            <person name="Okrasinska A."/>
            <person name="Steczkiewicz K."/>
            <person name="Drgas O."/>
            <person name="Orlowska M."/>
            <person name="Perlinska-Lenart U."/>
            <person name="Aleksandrzak-Piekarczyk T."/>
            <person name="Szatraj K."/>
            <person name="Zielenkiewicz U."/>
            <person name="Pilsyk S."/>
            <person name="Malc E."/>
            <person name="Mieczkowski P."/>
            <person name="Kruszewska J.S."/>
            <person name="Biernat P."/>
            <person name="Pawlowska J."/>
        </authorList>
    </citation>
    <scope>NUCLEOTIDE SEQUENCE</scope>
    <source>
        <strain evidence="1">WA0000067209</strain>
    </source>
</reference>
<keyword evidence="2" id="KW-1185">Reference proteome</keyword>
<proteinExistence type="predicted"/>
<dbReference type="EMBL" id="JAEPQZ010000001">
    <property type="protein sequence ID" value="KAG2186333.1"/>
    <property type="molecule type" value="Genomic_DNA"/>
</dbReference>
<name>A0A8H7Q5M7_MORIS</name>
<protein>
    <submittedName>
        <fullName evidence="1">Uncharacterized protein</fullName>
    </submittedName>
</protein>
<organism evidence="1 2">
    <name type="scientific">Mortierella isabellina</name>
    <name type="common">Filamentous fungus</name>
    <name type="synonym">Umbelopsis isabellina</name>
    <dbReference type="NCBI Taxonomy" id="91625"/>
    <lineage>
        <taxon>Eukaryota</taxon>
        <taxon>Fungi</taxon>
        <taxon>Fungi incertae sedis</taxon>
        <taxon>Mucoromycota</taxon>
        <taxon>Mucoromycotina</taxon>
        <taxon>Umbelopsidomycetes</taxon>
        <taxon>Umbelopsidales</taxon>
        <taxon>Umbelopsidaceae</taxon>
        <taxon>Umbelopsis</taxon>
    </lineage>
</organism>
<evidence type="ECO:0000313" key="1">
    <source>
        <dbReference type="EMBL" id="KAG2186333.1"/>
    </source>
</evidence>